<dbReference type="SUPFAM" id="SSF48371">
    <property type="entry name" value="ARM repeat"/>
    <property type="match status" value="2"/>
</dbReference>
<evidence type="ECO:0000313" key="4">
    <source>
        <dbReference type="EMBL" id="KAL1521554.1"/>
    </source>
</evidence>
<dbReference type="EMBL" id="JBGBPQ010000007">
    <property type="protein sequence ID" value="KAL1521554.1"/>
    <property type="molecule type" value="Genomic_DNA"/>
</dbReference>
<dbReference type="InterPro" id="IPR011989">
    <property type="entry name" value="ARM-like"/>
</dbReference>
<reference evidence="4 5" key="1">
    <citation type="journal article" date="2024" name="Science">
        <title>Giant polyketide synthase enzymes in the biosynthesis of giant marine polyether toxins.</title>
        <authorList>
            <person name="Fallon T.R."/>
            <person name="Shende V.V."/>
            <person name="Wierzbicki I.H."/>
            <person name="Pendleton A.L."/>
            <person name="Watervoot N.F."/>
            <person name="Auber R.P."/>
            <person name="Gonzalez D.J."/>
            <person name="Wisecaver J.H."/>
            <person name="Moore B.S."/>
        </authorList>
    </citation>
    <scope>NUCLEOTIDE SEQUENCE [LARGE SCALE GENOMIC DNA]</scope>
    <source>
        <strain evidence="4 5">12B1</strain>
    </source>
</reference>
<evidence type="ECO:0000256" key="2">
    <source>
        <dbReference type="SAM" id="MobiDB-lite"/>
    </source>
</evidence>
<dbReference type="Proteomes" id="UP001515480">
    <property type="component" value="Unassembled WGS sequence"/>
</dbReference>
<accession>A0AB34JJ28</accession>
<evidence type="ECO:0000256" key="1">
    <source>
        <dbReference type="ARBA" id="ARBA00022737"/>
    </source>
</evidence>
<evidence type="ECO:0000313" key="5">
    <source>
        <dbReference type="Proteomes" id="UP001515480"/>
    </source>
</evidence>
<feature type="region of interest" description="Disordered" evidence="2">
    <location>
        <begin position="1008"/>
        <end position="1069"/>
    </location>
</feature>
<dbReference type="Gene3D" id="1.25.10.10">
    <property type="entry name" value="Leucine-rich Repeat Variant"/>
    <property type="match status" value="3"/>
</dbReference>
<dbReference type="InterPro" id="IPR000225">
    <property type="entry name" value="Armadillo"/>
</dbReference>
<keyword evidence="1" id="KW-0677">Repeat</keyword>
<feature type="compositionally biased region" description="Basic and acidic residues" evidence="2">
    <location>
        <begin position="1026"/>
        <end position="1046"/>
    </location>
</feature>
<dbReference type="InterPro" id="IPR052441">
    <property type="entry name" value="Armadillo-Ser/Thr_Kinase"/>
</dbReference>
<dbReference type="InterPro" id="IPR055164">
    <property type="entry name" value="EDR1/CTR1/ARMC3-like_pept-like"/>
</dbReference>
<dbReference type="SMART" id="SM00185">
    <property type="entry name" value="ARM"/>
    <property type="match status" value="4"/>
</dbReference>
<feature type="compositionally biased region" description="Basic residues" evidence="2">
    <location>
        <begin position="307"/>
        <end position="317"/>
    </location>
</feature>
<feature type="region of interest" description="Disordered" evidence="2">
    <location>
        <begin position="660"/>
        <end position="684"/>
    </location>
</feature>
<feature type="domain" description="EDR1/CTR1/ARMC3-like peptidase-like" evidence="3">
    <location>
        <begin position="1074"/>
        <end position="1199"/>
    </location>
</feature>
<feature type="region of interest" description="Disordered" evidence="2">
    <location>
        <begin position="235"/>
        <end position="322"/>
    </location>
</feature>
<protein>
    <recommendedName>
        <fullName evidence="3">EDR1/CTR1/ARMC3-like peptidase-like domain-containing protein</fullName>
    </recommendedName>
</protein>
<dbReference type="AlphaFoldDB" id="A0AB34JJ28"/>
<gene>
    <name evidence="4" type="ORF">AB1Y20_021213</name>
</gene>
<dbReference type="Pfam" id="PF14381">
    <property type="entry name" value="EDR1_CTR1_ARMC3_pept"/>
    <property type="match status" value="1"/>
</dbReference>
<feature type="compositionally biased region" description="Basic and acidic residues" evidence="2">
    <location>
        <begin position="270"/>
        <end position="306"/>
    </location>
</feature>
<dbReference type="PANTHER" id="PTHR46618">
    <property type="entry name" value="ARMADILLO REPEAT-CONTAINING PROTEIN 3"/>
    <property type="match status" value="1"/>
</dbReference>
<name>A0AB34JJ28_PRYPA</name>
<comment type="caution">
    <text evidence="4">The sequence shown here is derived from an EMBL/GenBank/DDBJ whole genome shotgun (WGS) entry which is preliminary data.</text>
</comment>
<evidence type="ECO:0000259" key="3">
    <source>
        <dbReference type="Pfam" id="PF14381"/>
    </source>
</evidence>
<dbReference type="PANTHER" id="PTHR46618:SF1">
    <property type="entry name" value="ARMADILLO REPEAT-CONTAINING PROTEIN 3"/>
    <property type="match status" value="1"/>
</dbReference>
<keyword evidence="5" id="KW-1185">Reference proteome</keyword>
<proteinExistence type="predicted"/>
<organism evidence="4 5">
    <name type="scientific">Prymnesium parvum</name>
    <name type="common">Toxic golden alga</name>
    <dbReference type="NCBI Taxonomy" id="97485"/>
    <lineage>
        <taxon>Eukaryota</taxon>
        <taxon>Haptista</taxon>
        <taxon>Haptophyta</taxon>
        <taxon>Prymnesiophyceae</taxon>
        <taxon>Prymnesiales</taxon>
        <taxon>Prymnesiaceae</taxon>
        <taxon>Prymnesium</taxon>
    </lineage>
</organism>
<sequence length="1269" mass="135111">MAEVDAALAALAAEAWDDLDTSLQRMVSGTQAEDGGAVEARQRDLVPLLVRALDSPASRPAIELLRLIAEAPWGPQALRELGAVSAMCGRLRPFSLSPIAPSDVPLGVCAVLALISRSAQGRRATMRAAIPALSCMLLPEMDAHVELQSEAALALANLASSQGARHLMRGEHIVAHTVRRLGMLTSSPGTTDVLQAGLLSRLLHLLSHMAHDPTLAAQMLESGLVTPLLSVLKEPPRLETPPSEEPPPPEGDGTGNGDSAKPPAENAKPTSDKGKPSAEKAKASDKTKATEKTKATDKPKAAEKPKAASKPKEKKKTKQEIEAEAQAAAAQLRDSLQARLEAISGAATTVAVCAASYNAWRVQLRKAGTLRVLADVLLRAGSAFGISSMPSPSPGVEEVVVKLESEPVAPADDGNPGLDLKAQFEALLVSQEMELPQLSIGRNCIVALANCLNSLAPHELQDLCMLIRPLMDWLSLPPPPPIETAPAVKGSKAKGKADAQAELAAEASMLALAERKSARETAQAAAALCLSVLSGYGGPHHGEDGNAVLEGLCTPASFELFQSLLDAQLSSARTAAARILCNCSVSERTRDLLVADGGTTILKFVQLLDATETDPALRVALSDTLATLGVDSRVRRLLRLLPSDFGPDIVPPQKEIKEVAQEAPEEPPAGKSGGKASKKKGNADVEQPKVLSAAQIAQQARLSQRGVLWIKLSVAGTPMRAAEFNVAAGPDRTQRSPTLFEGASHVKLSLQGKLSDFTSNPFVLTAFEPLDKAAQYPLGSASVHLTSLRYVDLATFSETLRDDKDVYFCDVTCSVSWEPLVVDSRSGLQVLLASTYEHSTTEVRVASCTALASCITDLASAAAAVDSGAVERLTSIINDAADPIRACAAVCLDRLADWHPSFQLWLRGCIGVRMKTESGFINVGVGRSYLPRSIISSAGITRQHEVLLIDFESDKNMICYLKEIIQQLSKAIGSRPHDDVVDKQRVKASIAVAPGSTADSDKLKATFATESTSSGEVKHANGGNKSETDADLSRGNEHGTKIRDGNPDASAQDDPTVPKAMISDESPEDEQLRLVRTRATDEEKVNVLARCVSNAMGGAMSYEDYMHAEFSWGIDEAKEIAGSDLVALGSISYGGARPRALLFKALADKIGLLCELHENRRVKGAHAHHAWVIAQPRSKHVQPANEEHGSRVLVDLVHSVGCCYAPDSADARRYMREGEYTYSTLAASAHQPPCQQKQRAPTQKFHPAHRMSEPIHTPLRAAWNSVDAM</sequence>
<dbReference type="InterPro" id="IPR016024">
    <property type="entry name" value="ARM-type_fold"/>
</dbReference>